<dbReference type="Gene3D" id="3.30.160.390">
    <property type="entry name" value="Integrase, DNA-binding domain"/>
    <property type="match status" value="1"/>
</dbReference>
<keyword evidence="4" id="KW-0233">DNA recombination</keyword>
<dbReference type="InterPro" id="IPR050808">
    <property type="entry name" value="Phage_Integrase"/>
</dbReference>
<dbReference type="Proteomes" id="UP000076104">
    <property type="component" value="Chromosome"/>
</dbReference>
<comment type="similarity">
    <text evidence="1">Belongs to the 'phage' integrase family.</text>
</comment>
<evidence type="ECO:0000256" key="2">
    <source>
        <dbReference type="ARBA" id="ARBA00022908"/>
    </source>
</evidence>
<dbReference type="SUPFAM" id="SSF56349">
    <property type="entry name" value="DNA breaking-rejoining enzymes"/>
    <property type="match status" value="1"/>
</dbReference>
<dbReference type="EMBL" id="CP014945">
    <property type="protein sequence ID" value="AMT96162.1"/>
    <property type="molecule type" value="Genomic_DNA"/>
</dbReference>
<dbReference type="Gene3D" id="1.10.150.130">
    <property type="match status" value="1"/>
</dbReference>
<gene>
    <name evidence="6" type="ORF">A3K91_0535</name>
</gene>
<evidence type="ECO:0000256" key="4">
    <source>
        <dbReference type="ARBA" id="ARBA00023172"/>
    </source>
</evidence>
<dbReference type="InterPro" id="IPR011010">
    <property type="entry name" value="DNA_brk_join_enz"/>
</dbReference>
<evidence type="ECO:0000313" key="7">
    <source>
        <dbReference type="Proteomes" id="UP000076104"/>
    </source>
</evidence>
<dbReference type="Pfam" id="PF00589">
    <property type="entry name" value="Phage_integrase"/>
    <property type="match status" value="1"/>
</dbReference>
<protein>
    <submittedName>
        <fullName evidence="6">Phage integrase</fullName>
    </submittedName>
</protein>
<evidence type="ECO:0000256" key="3">
    <source>
        <dbReference type="ARBA" id="ARBA00023125"/>
    </source>
</evidence>
<dbReference type="CDD" id="cd00801">
    <property type="entry name" value="INT_P4_C"/>
    <property type="match status" value="1"/>
</dbReference>
<name>A0ABM5ZVW2_9GAMM</name>
<keyword evidence="7" id="KW-1185">Reference proteome</keyword>
<dbReference type="Pfam" id="PF13356">
    <property type="entry name" value="Arm-DNA-bind_3"/>
    <property type="match status" value="1"/>
</dbReference>
<dbReference type="InterPro" id="IPR002104">
    <property type="entry name" value="Integrase_catalytic"/>
</dbReference>
<organism evidence="6 7">
    <name type="scientific">Psychrobacter alimentarius</name>
    <dbReference type="NCBI Taxonomy" id="261164"/>
    <lineage>
        <taxon>Bacteria</taxon>
        <taxon>Pseudomonadati</taxon>
        <taxon>Pseudomonadota</taxon>
        <taxon>Gammaproteobacteria</taxon>
        <taxon>Moraxellales</taxon>
        <taxon>Moraxellaceae</taxon>
        <taxon>Psychrobacter</taxon>
    </lineage>
</organism>
<reference evidence="6 7" key="1">
    <citation type="submission" date="2016-03" db="EMBL/GenBank/DDBJ databases">
        <title>Genome sequencing of Psychrobacter alimentarius PAMC 27889.</title>
        <authorList>
            <person name="Lee J."/>
            <person name="Kim O.-S."/>
        </authorList>
    </citation>
    <scope>NUCLEOTIDE SEQUENCE [LARGE SCALE GENOMIC DNA]</scope>
    <source>
        <strain evidence="6 7">PAMC 27889</strain>
    </source>
</reference>
<dbReference type="Gene3D" id="1.10.443.10">
    <property type="entry name" value="Intergrase catalytic core"/>
    <property type="match status" value="1"/>
</dbReference>
<dbReference type="Pfam" id="PF22022">
    <property type="entry name" value="Phage_int_M"/>
    <property type="match status" value="1"/>
</dbReference>
<keyword evidence="3" id="KW-0238">DNA-binding</keyword>
<evidence type="ECO:0000259" key="5">
    <source>
        <dbReference type="PROSITE" id="PS51898"/>
    </source>
</evidence>
<feature type="domain" description="Tyr recombinase" evidence="5">
    <location>
        <begin position="249"/>
        <end position="438"/>
    </location>
</feature>
<sequence length="503" mass="57713">MLLNLLLKIFNIFGSGMNNRKDYLLTDNGVKSIAKQSAPDKIVRHSDGNSLSLIQHPNGSLFWQMSYRYQSDKDIKPKQKTYQIGIYKSSKQFIDASFKPLVSLKQARIERDKAKALLADGIDPTAHKSIEKNNFEQKDLFKAIAKSYIDEKSKTTVKNVQKLQGFLDNHILKHLGAYPIGAITAQDVIRTGLAIQADFEKQGKHTSETAHKCMGLISSIFEYAINTLGYDITNIAIGRNKALRPHKAERMKAVEQHQFPDLLRNIDQYVNNYPNAHTQTVAGLQLMTLCFVRTIELRKFEWSEIDYHKNVWRIPKDKMKMRQDHIIPLSPQAMAIIERMRPLTEHTGYVFYNFESNKPYSEAWFNQALQRMGYTGDPYPKMTGHGFRQLASTGLYELQFSESLIEIQLAHLEQSSVRRRYDLSEHLAERQMMMNRWANYLDDLRAGKAISFDLLAPDELAKEMNSRNEQATDIALHDKDVLIKSLQAQGVSQEVLAKLAEQL</sequence>
<dbReference type="PANTHER" id="PTHR30629">
    <property type="entry name" value="PROPHAGE INTEGRASE"/>
    <property type="match status" value="1"/>
</dbReference>
<dbReference type="InterPro" id="IPR053876">
    <property type="entry name" value="Phage_int_M"/>
</dbReference>
<dbReference type="PANTHER" id="PTHR30629:SF2">
    <property type="entry name" value="PROPHAGE INTEGRASE INTS-RELATED"/>
    <property type="match status" value="1"/>
</dbReference>
<evidence type="ECO:0000256" key="1">
    <source>
        <dbReference type="ARBA" id="ARBA00008857"/>
    </source>
</evidence>
<dbReference type="InterPro" id="IPR013762">
    <property type="entry name" value="Integrase-like_cat_sf"/>
</dbReference>
<dbReference type="InterPro" id="IPR038488">
    <property type="entry name" value="Integrase_DNA-bd_sf"/>
</dbReference>
<dbReference type="InterPro" id="IPR025166">
    <property type="entry name" value="Integrase_DNA_bind_dom"/>
</dbReference>
<evidence type="ECO:0000313" key="6">
    <source>
        <dbReference type="EMBL" id="AMT96162.1"/>
    </source>
</evidence>
<proteinExistence type="inferred from homology"/>
<dbReference type="PROSITE" id="PS51898">
    <property type="entry name" value="TYR_RECOMBINASE"/>
    <property type="match status" value="1"/>
</dbReference>
<dbReference type="InterPro" id="IPR010998">
    <property type="entry name" value="Integrase_recombinase_N"/>
</dbReference>
<keyword evidence="2" id="KW-0229">DNA integration</keyword>
<accession>A0ABM5ZVW2</accession>